<organism evidence="2 3">
    <name type="scientific">Hortaea werneckii</name>
    <name type="common">Black yeast</name>
    <name type="synonym">Cladosporium werneckii</name>
    <dbReference type="NCBI Taxonomy" id="91943"/>
    <lineage>
        <taxon>Eukaryota</taxon>
        <taxon>Fungi</taxon>
        <taxon>Dikarya</taxon>
        <taxon>Ascomycota</taxon>
        <taxon>Pezizomycotina</taxon>
        <taxon>Dothideomycetes</taxon>
        <taxon>Dothideomycetidae</taxon>
        <taxon>Mycosphaerellales</taxon>
        <taxon>Teratosphaeriaceae</taxon>
        <taxon>Hortaea</taxon>
    </lineage>
</organism>
<name>A0A3M6WCZ4_HORWE</name>
<dbReference type="Pfam" id="PF00022">
    <property type="entry name" value="Actin"/>
    <property type="match status" value="1"/>
</dbReference>
<dbReference type="SMART" id="SM00268">
    <property type="entry name" value="ACTIN"/>
    <property type="match status" value="1"/>
</dbReference>
<dbReference type="Gene3D" id="3.90.640.10">
    <property type="entry name" value="Actin, Chain A, domain 4"/>
    <property type="match status" value="1"/>
</dbReference>
<dbReference type="AlphaFoldDB" id="A0A3M6WCZ4"/>
<evidence type="ECO:0000256" key="1">
    <source>
        <dbReference type="RuleBase" id="RU000487"/>
    </source>
</evidence>
<accession>A0A3M6WCZ4</accession>
<dbReference type="VEuPathDB" id="FungiDB:BTJ68_15584"/>
<dbReference type="OrthoDB" id="6220758at2759"/>
<comment type="caution">
    <text evidence="2">The sequence shown here is derived from an EMBL/GenBank/DDBJ whole genome shotgun (WGS) entry which is preliminary data.</text>
</comment>
<dbReference type="PANTHER" id="PTHR11937">
    <property type="entry name" value="ACTIN"/>
    <property type="match status" value="1"/>
</dbReference>
<dbReference type="Gene3D" id="2.30.36.70">
    <property type="entry name" value="Actin, Chain A, domain 2"/>
    <property type="match status" value="1"/>
</dbReference>
<evidence type="ECO:0000313" key="2">
    <source>
        <dbReference type="EMBL" id="RMX76281.1"/>
    </source>
</evidence>
<comment type="similarity">
    <text evidence="1">Belongs to the actin family.</text>
</comment>
<sequence>MSRGERWFNMAKAKNTVAGISPDPLPQQTLILDNGAHTIKAGGLATGSDSVNNDGCHIIPNCIARSHRDKRSYIGPELTEECDDFGELAFRRPVEKGYIVGWESEKAIWDRSFFHPGAVLGKPLDPAETTLVLSEQPNAPARIQEMADEMVFEEFGFGGYARVLGPSLNAYAPSPFPTAHPVPAGQPLECALIIDAGHSHTTCTPVYRGQPLQQSIRRLDIGGKTLTNHLKTLISRTFAVHREDSLVSDLKESISYLCPDSTSFRNSLEATWKGGRYDPRSRDPSIIIDYVLPDYETIKRGFVRPHDPTANLRNLALGIGTEGGRREHILTIGNERFAVPELLFTPSDIGMREQGLAGTVLQSVYSLPESARQGFLGNLLVTGGTSLIPGFVERLENEIRGMVDEDVAVRVARVGDPVSNCWEGGRRLVGNKEVMGRLAVTRKEYFEFGEGWVRRRFAGKTG</sequence>
<dbReference type="InterPro" id="IPR004000">
    <property type="entry name" value="Actin"/>
</dbReference>
<dbReference type="EMBL" id="QWIJ01001138">
    <property type="protein sequence ID" value="RMX76281.1"/>
    <property type="molecule type" value="Genomic_DNA"/>
</dbReference>
<dbReference type="Proteomes" id="UP000281245">
    <property type="component" value="Unassembled WGS sequence"/>
</dbReference>
<dbReference type="CDD" id="cd10210">
    <property type="entry name" value="ASKHA_NBD_Arp6"/>
    <property type="match status" value="1"/>
</dbReference>
<dbReference type="InterPro" id="IPR043129">
    <property type="entry name" value="ATPase_NBD"/>
</dbReference>
<dbReference type="SUPFAM" id="SSF53067">
    <property type="entry name" value="Actin-like ATPase domain"/>
    <property type="match status" value="2"/>
</dbReference>
<reference evidence="2 3" key="1">
    <citation type="journal article" date="2018" name="BMC Genomics">
        <title>Genomic evidence for intraspecific hybridization in a clonal and extremely halotolerant yeast.</title>
        <authorList>
            <person name="Gostincar C."/>
            <person name="Stajich J.E."/>
            <person name="Zupancic J."/>
            <person name="Zalar P."/>
            <person name="Gunde-Cimerman N."/>
        </authorList>
    </citation>
    <scope>NUCLEOTIDE SEQUENCE [LARGE SCALE GENOMIC DNA]</scope>
    <source>
        <strain evidence="2 3">EXF-6656</strain>
    </source>
</reference>
<protein>
    <submittedName>
        <fullName evidence="2">Uncharacterized protein</fullName>
    </submittedName>
</protein>
<dbReference type="Gene3D" id="3.30.420.40">
    <property type="match status" value="2"/>
</dbReference>
<proteinExistence type="inferred from homology"/>
<gene>
    <name evidence="2" type="ORF">D0869_10860</name>
</gene>
<evidence type="ECO:0000313" key="3">
    <source>
        <dbReference type="Proteomes" id="UP000281245"/>
    </source>
</evidence>